<dbReference type="KEGG" id="mcs:DR90_471"/>
<protein>
    <recommendedName>
        <fullName evidence="8">Ribonuclease R</fullName>
        <shortName evidence="8">RNase R</shortName>
        <ecNumber evidence="8">3.1.13.1</ecNumber>
    </recommendedName>
</protein>
<comment type="similarity">
    <text evidence="8">Belongs to the RNR ribonuclease family. RNase R subfamily.</text>
</comment>
<keyword evidence="13" id="KW-1185">Reference proteome</keyword>
<dbReference type="Pfam" id="PF00773">
    <property type="entry name" value="RNB"/>
    <property type="match status" value="1"/>
</dbReference>
<dbReference type="GO" id="GO:0005829">
    <property type="term" value="C:cytosol"/>
    <property type="evidence" value="ECO:0007669"/>
    <property type="project" value="UniProtKB-ARBA"/>
</dbReference>
<dbReference type="GO" id="GO:0006402">
    <property type="term" value="P:mRNA catabolic process"/>
    <property type="evidence" value="ECO:0007669"/>
    <property type="project" value="TreeGrafter"/>
</dbReference>
<dbReference type="SMART" id="SM00357">
    <property type="entry name" value="CSP"/>
    <property type="match status" value="1"/>
</dbReference>
<reference evidence="13 14" key="1">
    <citation type="submission" date="2018-12" db="EMBL/GenBank/DDBJ databases">
        <title>Persistence of Moraxella catarrhalis in Chronic Obstructive Pulmonary Disease and Regulation of the Hag/MID Adhesin.</title>
        <authorList>
            <person name="Murphy T."/>
            <person name="Zhao X."/>
            <person name="Vyas G."/>
            <person name="Aluvathingal J."/>
            <person name="Nadendla S."/>
            <person name="Tallon L."/>
            <person name="Tettelin H."/>
        </authorList>
    </citation>
    <scope>NUCLEOTIDE SEQUENCE [LARGE SCALE GENOMIC DNA]</scope>
    <source>
        <strain evidence="12 13">173P27B1</strain>
        <strain evidence="11 14">46P58B1</strain>
    </source>
</reference>
<evidence type="ECO:0000256" key="2">
    <source>
        <dbReference type="ARBA" id="ARBA00004496"/>
    </source>
</evidence>
<evidence type="ECO:0000256" key="5">
    <source>
        <dbReference type="ARBA" id="ARBA00022801"/>
    </source>
</evidence>
<dbReference type="Proteomes" id="UP000280228">
    <property type="component" value="Chromosome"/>
</dbReference>
<dbReference type="InterPro" id="IPR050180">
    <property type="entry name" value="RNR_Ribonuclease"/>
</dbReference>
<dbReference type="Proteomes" id="UP000268436">
    <property type="component" value="Unassembled WGS sequence"/>
</dbReference>
<organism evidence="11 14">
    <name type="scientific">Moraxella catarrhalis</name>
    <name type="common">Branhamella catarrhalis</name>
    <dbReference type="NCBI Taxonomy" id="480"/>
    <lineage>
        <taxon>Bacteria</taxon>
        <taxon>Pseudomonadati</taxon>
        <taxon>Pseudomonadota</taxon>
        <taxon>Gammaproteobacteria</taxon>
        <taxon>Moraxellales</taxon>
        <taxon>Moraxellaceae</taxon>
        <taxon>Moraxella</taxon>
    </lineage>
</organism>
<keyword evidence="4 8" id="KW-0540">Nuclease</keyword>
<feature type="compositionally biased region" description="Basic and acidic residues" evidence="9">
    <location>
        <begin position="748"/>
        <end position="757"/>
    </location>
</feature>
<dbReference type="HAMAP" id="MF_01895">
    <property type="entry name" value="RNase_R"/>
    <property type="match status" value="1"/>
</dbReference>
<keyword evidence="3 8" id="KW-0963">Cytoplasm</keyword>
<evidence type="ECO:0000256" key="7">
    <source>
        <dbReference type="ARBA" id="ARBA00022884"/>
    </source>
</evidence>
<dbReference type="InterPro" id="IPR001900">
    <property type="entry name" value="RNase_II/R"/>
</dbReference>
<dbReference type="RefSeq" id="WP_003658464.1">
    <property type="nucleotide sequence ID" value="NZ_CP007669.1"/>
</dbReference>
<dbReference type="PROSITE" id="PS50126">
    <property type="entry name" value="S1"/>
    <property type="match status" value="1"/>
</dbReference>
<dbReference type="OMA" id="DWYEYRS"/>
<dbReference type="GO" id="GO:0008859">
    <property type="term" value="F:exoribonuclease II activity"/>
    <property type="evidence" value="ECO:0007669"/>
    <property type="project" value="UniProtKB-UniRule"/>
</dbReference>
<dbReference type="InterPro" id="IPR004476">
    <property type="entry name" value="RNase_II/RNase_R"/>
</dbReference>
<dbReference type="SUPFAM" id="SSF50249">
    <property type="entry name" value="Nucleic acid-binding proteins"/>
    <property type="match status" value="4"/>
</dbReference>
<dbReference type="CDD" id="cd04471">
    <property type="entry name" value="S1_RNase_R"/>
    <property type="match status" value="1"/>
</dbReference>
<dbReference type="KEGG" id="mcat:MC25239_01415"/>
<dbReference type="InterPro" id="IPR040476">
    <property type="entry name" value="CSD2"/>
</dbReference>
<dbReference type="EMBL" id="RYER01000024">
    <property type="protein sequence ID" value="RUO12735.1"/>
    <property type="molecule type" value="Genomic_DNA"/>
</dbReference>
<dbReference type="Pfam" id="PF08206">
    <property type="entry name" value="OB_RNB"/>
    <property type="match status" value="1"/>
</dbReference>
<dbReference type="InterPro" id="IPR012340">
    <property type="entry name" value="NA-bd_OB-fold"/>
</dbReference>
<dbReference type="NCBIfam" id="TIGR00358">
    <property type="entry name" value="3_prime_RNase"/>
    <property type="match status" value="1"/>
</dbReference>
<proteinExistence type="inferred from homology"/>
<dbReference type="Pfam" id="PF00575">
    <property type="entry name" value="S1"/>
    <property type="match status" value="1"/>
</dbReference>
<dbReference type="NCBIfam" id="TIGR02063">
    <property type="entry name" value="RNase_R"/>
    <property type="match status" value="1"/>
</dbReference>
<evidence type="ECO:0000313" key="14">
    <source>
        <dbReference type="Proteomes" id="UP000280228"/>
    </source>
</evidence>
<keyword evidence="6 8" id="KW-0269">Exonuclease</keyword>
<dbReference type="EC" id="3.1.13.1" evidence="8"/>
<dbReference type="AlphaFoldDB" id="A0A3A9RJ52"/>
<feature type="domain" description="S1 motif" evidence="10">
    <location>
        <begin position="648"/>
        <end position="728"/>
    </location>
</feature>
<dbReference type="PROSITE" id="PS01175">
    <property type="entry name" value="RIBONUCLEASE_II"/>
    <property type="match status" value="1"/>
</dbReference>
<dbReference type="InterPro" id="IPR013223">
    <property type="entry name" value="RNase_B_OB_dom"/>
</dbReference>
<comment type="function">
    <text evidence="8">3'-5' exoribonuclease that releases 5'-nucleoside monophosphates and is involved in maturation of structured RNAs.</text>
</comment>
<dbReference type="SMART" id="SM00955">
    <property type="entry name" value="RNB"/>
    <property type="match status" value="1"/>
</dbReference>
<keyword evidence="5 8" id="KW-0378">Hydrolase</keyword>
<dbReference type="GO" id="GO:0003723">
    <property type="term" value="F:RNA binding"/>
    <property type="evidence" value="ECO:0007669"/>
    <property type="project" value="UniProtKB-UniRule"/>
</dbReference>
<dbReference type="InterPro" id="IPR022966">
    <property type="entry name" value="RNase_II/R_CS"/>
</dbReference>
<evidence type="ECO:0000313" key="13">
    <source>
        <dbReference type="Proteomes" id="UP000268436"/>
    </source>
</evidence>
<evidence type="ECO:0000313" key="12">
    <source>
        <dbReference type="EMBL" id="RUO12735.1"/>
    </source>
</evidence>
<evidence type="ECO:0000259" key="10">
    <source>
        <dbReference type="PROSITE" id="PS50126"/>
    </source>
</evidence>
<comment type="subcellular location">
    <subcellularLocation>
        <location evidence="2 8">Cytoplasm</location>
    </subcellularLocation>
</comment>
<keyword evidence="7 8" id="KW-0694">RNA-binding</keyword>
<dbReference type="EMBL" id="CP034662">
    <property type="protein sequence ID" value="AZQ94334.1"/>
    <property type="molecule type" value="Genomic_DNA"/>
</dbReference>
<evidence type="ECO:0000256" key="1">
    <source>
        <dbReference type="ARBA" id="ARBA00001849"/>
    </source>
</evidence>
<dbReference type="PANTHER" id="PTHR23355">
    <property type="entry name" value="RIBONUCLEASE"/>
    <property type="match status" value="1"/>
</dbReference>
<evidence type="ECO:0000313" key="11">
    <source>
        <dbReference type="EMBL" id="AZQ94334.1"/>
    </source>
</evidence>
<evidence type="ECO:0000256" key="4">
    <source>
        <dbReference type="ARBA" id="ARBA00022722"/>
    </source>
</evidence>
<evidence type="ECO:0000256" key="9">
    <source>
        <dbReference type="SAM" id="MobiDB-lite"/>
    </source>
</evidence>
<evidence type="ECO:0000256" key="8">
    <source>
        <dbReference type="HAMAP-Rule" id="MF_01895"/>
    </source>
</evidence>
<name>A0A3A9RJ52_MORCA</name>
<evidence type="ECO:0000256" key="3">
    <source>
        <dbReference type="ARBA" id="ARBA00022490"/>
    </source>
</evidence>
<gene>
    <name evidence="8 11" type="primary">rnr</name>
    <name evidence="11" type="ORF">EJK53_1782</name>
    <name evidence="12" type="ORF">EJK54_0552</name>
</gene>
<dbReference type="InterPro" id="IPR011129">
    <property type="entry name" value="CSD"/>
</dbReference>
<sequence length="770" mass="86992">MTQTTKKTKWNDPNADIEASKYQNPIPSRLLILQTVADITNQGKPATQETLAIHFGFLDDEDKFFALTNRLKAMLRDGQLERIDGIHFSIAPLPTILTGQVSCNPKGFGFVILDDMPDLFLHEKQMRLVFDGDTVEAVATEYRGKTEARIIQVIKQSQLEFIGKLSLDDEGYFVQLSGANAHQPITVTAENVQTMNAAVGDDVKVSLIDLPTYQEFATGKITELLTSLNDRELIIETTLYNYGIPHEFSQAALTQASKFDEPTDADFKNRVDLRHLPLITIDGEDSRDFDDAVYAEKRAGGNYRVVVAIADVSHYVTPQSALDQDAYARGTSVYFPHRVIPMLPEALSNGLCSLNPKVDRLCMVADIKLSRAGKVTGYEFYPAIMHSQARLTYNQVNAYFNDPTNETLPDELVRNSAVLKSIDTLHQLYLVLDARRENRGAMAFETAETYIKFDKQGDIIDIVARTRGDAHKLIEEMMLLANTCAANFSLKHELPVLYRNHDKPNDEKSARLHEYVKSFGLSFPSEAPTHEDYQRIIKATADRPDAISIHSMLLRSMMQANYSPDNIGHFGLAYDEYSHFTSPIRRYPDLMLHRAIKDKVTHQKPATPIYRSLDDAGEQTSLTERRAEEAARDVETWLKCHYMQRHIGDEFNATVTTVTNFGLFVTLDALFIEGLIHISQLGDEYFTYDEREQKLIGERGSRFGLGDGLIIQVAGVNMDLLQIDFCLIEQLNRIDKNGDSQMIPSKPTNDKSDTKNERSKKHRRKSNKSK</sequence>
<comment type="catalytic activity">
    <reaction evidence="1 8">
        <text>Exonucleolytic cleavage in the 3'- to 5'-direction to yield nucleoside 5'-phosphates.</text>
        <dbReference type="EC" id="3.1.13.1"/>
    </reaction>
</comment>
<evidence type="ECO:0000256" key="6">
    <source>
        <dbReference type="ARBA" id="ARBA00022839"/>
    </source>
</evidence>
<dbReference type="Gene3D" id="2.40.50.140">
    <property type="entry name" value="Nucleic acid-binding proteins"/>
    <property type="match status" value="2"/>
</dbReference>
<feature type="compositionally biased region" description="Basic residues" evidence="9">
    <location>
        <begin position="758"/>
        <end position="770"/>
    </location>
</feature>
<dbReference type="InterPro" id="IPR011805">
    <property type="entry name" value="RNase_R"/>
</dbReference>
<dbReference type="Pfam" id="PF17876">
    <property type="entry name" value="CSD2"/>
    <property type="match status" value="1"/>
</dbReference>
<dbReference type="SMART" id="SM00316">
    <property type="entry name" value="S1"/>
    <property type="match status" value="1"/>
</dbReference>
<dbReference type="InterPro" id="IPR003029">
    <property type="entry name" value="S1_domain"/>
</dbReference>
<dbReference type="PANTHER" id="PTHR23355:SF9">
    <property type="entry name" value="DIS3-LIKE EXONUCLEASE 2"/>
    <property type="match status" value="1"/>
</dbReference>
<accession>A0A3A9RJ52</accession>
<feature type="region of interest" description="Disordered" evidence="9">
    <location>
        <begin position="738"/>
        <end position="770"/>
    </location>
</feature>